<evidence type="ECO:0000313" key="8">
    <source>
        <dbReference type="EMBL" id="MST54790.1"/>
    </source>
</evidence>
<evidence type="ECO:0000313" key="9">
    <source>
        <dbReference type="Proteomes" id="UP000473699"/>
    </source>
</evidence>
<dbReference type="EMBL" id="VUNH01000001">
    <property type="protein sequence ID" value="MST54790.1"/>
    <property type="molecule type" value="Genomic_DNA"/>
</dbReference>
<evidence type="ECO:0000256" key="3">
    <source>
        <dbReference type="ARBA" id="ARBA00022576"/>
    </source>
</evidence>
<evidence type="ECO:0000256" key="4">
    <source>
        <dbReference type="ARBA" id="ARBA00022679"/>
    </source>
</evidence>
<evidence type="ECO:0000256" key="2">
    <source>
        <dbReference type="ARBA" id="ARBA00007441"/>
    </source>
</evidence>
<dbReference type="InterPro" id="IPR015422">
    <property type="entry name" value="PyrdxlP-dep_Trfase_small"/>
</dbReference>
<protein>
    <recommendedName>
        <fullName evidence="6">Aminotransferase</fullName>
        <ecNumber evidence="6">2.6.1.-</ecNumber>
    </recommendedName>
</protein>
<keyword evidence="4 6" id="KW-0808">Transferase</keyword>
<dbReference type="InterPro" id="IPR004839">
    <property type="entry name" value="Aminotransferase_I/II_large"/>
</dbReference>
<evidence type="ECO:0000259" key="7">
    <source>
        <dbReference type="Pfam" id="PF00155"/>
    </source>
</evidence>
<organism evidence="8 9">
    <name type="scientific">Pyramidobacter porci</name>
    <dbReference type="NCBI Taxonomy" id="2605789"/>
    <lineage>
        <taxon>Bacteria</taxon>
        <taxon>Thermotogati</taxon>
        <taxon>Synergistota</taxon>
        <taxon>Synergistia</taxon>
        <taxon>Synergistales</taxon>
        <taxon>Dethiosulfovibrionaceae</taxon>
        <taxon>Pyramidobacter</taxon>
    </lineage>
</organism>
<dbReference type="PRINTS" id="PR00753">
    <property type="entry name" value="ACCSYNTHASE"/>
</dbReference>
<keyword evidence="9" id="KW-1185">Reference proteome</keyword>
<dbReference type="AlphaFoldDB" id="A0A6L5Y911"/>
<comment type="caution">
    <text evidence="8">The sequence shown here is derived from an EMBL/GenBank/DDBJ whole genome shotgun (WGS) entry which is preliminary data.</text>
</comment>
<dbReference type="CDD" id="cd00609">
    <property type="entry name" value="AAT_like"/>
    <property type="match status" value="1"/>
</dbReference>
<dbReference type="InterPro" id="IPR050596">
    <property type="entry name" value="AspAT/PAT-like"/>
</dbReference>
<dbReference type="GO" id="GO:0030170">
    <property type="term" value="F:pyridoxal phosphate binding"/>
    <property type="evidence" value="ECO:0007669"/>
    <property type="project" value="InterPro"/>
</dbReference>
<evidence type="ECO:0000256" key="1">
    <source>
        <dbReference type="ARBA" id="ARBA00001933"/>
    </source>
</evidence>
<evidence type="ECO:0000256" key="5">
    <source>
        <dbReference type="ARBA" id="ARBA00022898"/>
    </source>
</evidence>
<dbReference type="GO" id="GO:0008483">
    <property type="term" value="F:transaminase activity"/>
    <property type="evidence" value="ECO:0007669"/>
    <property type="project" value="UniProtKB-KW"/>
</dbReference>
<dbReference type="SUPFAM" id="SSF53383">
    <property type="entry name" value="PLP-dependent transferases"/>
    <property type="match status" value="1"/>
</dbReference>
<dbReference type="PROSITE" id="PS00105">
    <property type="entry name" value="AA_TRANSFER_CLASS_1"/>
    <property type="match status" value="1"/>
</dbReference>
<dbReference type="GO" id="GO:0006520">
    <property type="term" value="P:amino acid metabolic process"/>
    <property type="evidence" value="ECO:0007669"/>
    <property type="project" value="InterPro"/>
</dbReference>
<comment type="cofactor">
    <cofactor evidence="1 6">
        <name>pyridoxal 5'-phosphate</name>
        <dbReference type="ChEBI" id="CHEBI:597326"/>
    </cofactor>
</comment>
<keyword evidence="3 6" id="KW-0032">Aminotransferase</keyword>
<feature type="domain" description="Aminotransferase class I/classII large" evidence="7">
    <location>
        <begin position="33"/>
        <end position="390"/>
    </location>
</feature>
<sequence length="398" mass="43358">MGELLSTRVRGISPSATEQTSALANRMRRKGIDVLSFAQGEPDFDTPDNIKQVAIKAIREGFTKYTDVPGIPALLQAVQTKLKRANGVEYDMSEIVVNNGGKQALYEVFQALCEPGDVVLIPTPGYVSYVEQIKLTGAEPVYVPSREEDGFKLTVDQVKTAWTPAVKLFVMNSPCNPTGAMYTADELRAIAEFLVSKGVTLIADEVYENFVYDGGKSVCLASLSPEIKAHTVIVNSLSKTYAMTGWRVGYAAGPKDIISAVINLQGHVSGNINSIAQKAAIEALLGPQDSVLKMLAEFARRREYMYSRICAMPQLSCVKPEGAFYMFVNVKKIFGKSYDGVTIATDIDAAKFFIEKGHVAVVPGAAFGCPGYVRLVFAKSMDMIREGMDRMEKALKAL</sequence>
<dbReference type="EC" id="2.6.1.-" evidence="6"/>
<dbReference type="FunFam" id="3.40.640.10:FF:000033">
    <property type="entry name" value="Aspartate aminotransferase"/>
    <property type="match status" value="1"/>
</dbReference>
<reference evidence="8 9" key="1">
    <citation type="submission" date="2019-08" db="EMBL/GenBank/DDBJ databases">
        <title>In-depth cultivation of the pig gut microbiome towards novel bacterial diversity and tailored functional studies.</title>
        <authorList>
            <person name="Wylensek D."/>
            <person name="Hitch T.C.A."/>
            <person name="Clavel T."/>
        </authorList>
    </citation>
    <scope>NUCLEOTIDE SEQUENCE [LARGE SCALE GENOMIC DNA]</scope>
    <source>
        <strain evidence="8 9">SM-530-WT-4B</strain>
    </source>
</reference>
<dbReference type="Gene3D" id="3.90.1150.10">
    <property type="entry name" value="Aspartate Aminotransferase, domain 1"/>
    <property type="match status" value="1"/>
</dbReference>
<comment type="similarity">
    <text evidence="2 6">Belongs to the class-I pyridoxal-phosphate-dependent aminotransferase family.</text>
</comment>
<name>A0A6L5Y911_9BACT</name>
<dbReference type="InterPro" id="IPR015421">
    <property type="entry name" value="PyrdxlP-dep_Trfase_major"/>
</dbReference>
<dbReference type="PANTHER" id="PTHR46383:SF1">
    <property type="entry name" value="ASPARTATE AMINOTRANSFERASE"/>
    <property type="match status" value="1"/>
</dbReference>
<evidence type="ECO:0000256" key="6">
    <source>
        <dbReference type="RuleBase" id="RU000481"/>
    </source>
</evidence>
<dbReference type="Gene3D" id="3.40.640.10">
    <property type="entry name" value="Type I PLP-dependent aspartate aminotransferase-like (Major domain)"/>
    <property type="match status" value="1"/>
</dbReference>
<proteinExistence type="inferred from homology"/>
<dbReference type="Pfam" id="PF00155">
    <property type="entry name" value="Aminotran_1_2"/>
    <property type="match status" value="1"/>
</dbReference>
<dbReference type="PANTHER" id="PTHR46383">
    <property type="entry name" value="ASPARTATE AMINOTRANSFERASE"/>
    <property type="match status" value="1"/>
</dbReference>
<dbReference type="Proteomes" id="UP000473699">
    <property type="component" value="Unassembled WGS sequence"/>
</dbReference>
<accession>A0A6L5Y911</accession>
<dbReference type="InterPro" id="IPR015424">
    <property type="entry name" value="PyrdxlP-dep_Trfase"/>
</dbReference>
<dbReference type="RefSeq" id="WP_154527906.1">
    <property type="nucleotide sequence ID" value="NZ_VUNH01000001.1"/>
</dbReference>
<dbReference type="InterPro" id="IPR004838">
    <property type="entry name" value="NHTrfase_class1_PyrdxlP-BS"/>
</dbReference>
<gene>
    <name evidence="8" type="ORF">FYJ74_01825</name>
</gene>
<keyword evidence="5" id="KW-0663">Pyridoxal phosphate</keyword>